<dbReference type="InterPro" id="IPR006076">
    <property type="entry name" value="FAD-dep_OxRdtase"/>
</dbReference>
<comment type="catalytic activity">
    <reaction evidence="6 7">
        <text>a D-alpha-amino acid + A + H2O = a 2-oxocarboxylate + AH2 + NH4(+)</text>
        <dbReference type="Rhea" id="RHEA:18125"/>
        <dbReference type="ChEBI" id="CHEBI:13193"/>
        <dbReference type="ChEBI" id="CHEBI:15377"/>
        <dbReference type="ChEBI" id="CHEBI:17499"/>
        <dbReference type="ChEBI" id="CHEBI:28938"/>
        <dbReference type="ChEBI" id="CHEBI:35179"/>
        <dbReference type="ChEBI" id="CHEBI:59871"/>
    </reaction>
</comment>
<dbReference type="Pfam" id="PF01266">
    <property type="entry name" value="DAO"/>
    <property type="match status" value="1"/>
</dbReference>
<comment type="caution">
    <text evidence="9">The sequence shown here is derived from an EMBL/GenBank/DDBJ whole genome shotgun (WGS) entry which is preliminary data.</text>
</comment>
<name>A0A2V4NN94_VIBCL</name>
<evidence type="ECO:0000256" key="6">
    <source>
        <dbReference type="ARBA" id="ARBA00047884"/>
    </source>
</evidence>
<dbReference type="HAMAP" id="MF_01202">
    <property type="entry name" value="DadA"/>
    <property type="match status" value="1"/>
</dbReference>
<dbReference type="InterPro" id="IPR036188">
    <property type="entry name" value="FAD/NAD-bd_sf"/>
</dbReference>
<evidence type="ECO:0000256" key="2">
    <source>
        <dbReference type="ARBA" id="ARBA00009410"/>
    </source>
</evidence>
<evidence type="ECO:0000256" key="1">
    <source>
        <dbReference type="ARBA" id="ARBA00001974"/>
    </source>
</evidence>
<dbReference type="SUPFAM" id="SSF54373">
    <property type="entry name" value="FAD-linked reductases, C-terminal domain"/>
    <property type="match status" value="1"/>
</dbReference>
<reference evidence="9 10" key="1">
    <citation type="submission" date="2018-09" db="EMBL/GenBank/DDBJ databases">
        <title>Genomic epidemiology reveals two lineages of Vibrio cholerae that can cause global cholera epidemics despite absence of cholera toxin gene.</title>
        <authorList>
            <person name="Wang H."/>
            <person name="Zen W."/>
            <person name="Yu H."/>
            <person name="Zhang W."/>
            <person name="Pan J."/>
            <person name="Yang C."/>
            <person name="Cui Y."/>
        </authorList>
    </citation>
    <scope>NUCLEOTIDE SEQUENCE [LARGE SCALE GENOMIC DNA]</scope>
    <source>
        <strain evidence="9 10">00-1_S85</strain>
    </source>
</reference>
<evidence type="ECO:0000256" key="7">
    <source>
        <dbReference type="HAMAP-Rule" id="MF_01202"/>
    </source>
</evidence>
<dbReference type="FunFam" id="3.50.50.60:FF:000020">
    <property type="entry name" value="D-amino acid dehydrogenase"/>
    <property type="match status" value="1"/>
</dbReference>
<dbReference type="Proteomes" id="UP000471242">
    <property type="component" value="Unassembled WGS sequence"/>
</dbReference>
<dbReference type="NCBIfam" id="NF001933">
    <property type="entry name" value="PRK00711.1"/>
    <property type="match status" value="1"/>
</dbReference>
<dbReference type="GO" id="GO:0055130">
    <property type="term" value="P:D-alanine catabolic process"/>
    <property type="evidence" value="ECO:0007669"/>
    <property type="project" value="TreeGrafter"/>
</dbReference>
<accession>A0A2V4NN94</accession>
<protein>
    <recommendedName>
        <fullName evidence="7">D-amino acid dehydrogenase</fullName>
        <ecNumber evidence="7">1.4.99.-</ecNumber>
    </recommendedName>
</protein>
<feature type="domain" description="FAD dependent oxidoreductase" evidence="8">
    <location>
        <begin position="4"/>
        <end position="398"/>
    </location>
</feature>
<dbReference type="GO" id="GO:0005737">
    <property type="term" value="C:cytoplasm"/>
    <property type="evidence" value="ECO:0007669"/>
    <property type="project" value="TreeGrafter"/>
</dbReference>
<dbReference type="EC" id="1.4.99.-" evidence="7"/>
<evidence type="ECO:0000313" key="9">
    <source>
        <dbReference type="EMBL" id="MVD24338.1"/>
    </source>
</evidence>
<keyword evidence="5 7" id="KW-0560">Oxidoreductase</keyword>
<dbReference type="SMR" id="A0A2V4NN94"/>
<dbReference type="GO" id="GO:0008718">
    <property type="term" value="F:D-amino-acid dehydrogenase activity"/>
    <property type="evidence" value="ECO:0007669"/>
    <property type="project" value="UniProtKB-UniRule"/>
</dbReference>
<dbReference type="GO" id="GO:0005886">
    <property type="term" value="C:plasma membrane"/>
    <property type="evidence" value="ECO:0007669"/>
    <property type="project" value="TreeGrafter"/>
</dbReference>
<comment type="similarity">
    <text evidence="2 7">Belongs to the DadA oxidoreductase family.</text>
</comment>
<keyword evidence="3 7" id="KW-0285">Flavoprotein</keyword>
<evidence type="ECO:0000259" key="8">
    <source>
        <dbReference type="Pfam" id="PF01266"/>
    </source>
</evidence>
<dbReference type="OMA" id="YSITFKM"/>
<dbReference type="AlphaFoldDB" id="A0A2V4NN94"/>
<evidence type="ECO:0000313" key="10">
    <source>
        <dbReference type="Proteomes" id="UP000471242"/>
    </source>
</evidence>
<dbReference type="SUPFAM" id="SSF51905">
    <property type="entry name" value="FAD/NAD(P)-binding domain"/>
    <property type="match status" value="1"/>
</dbReference>
<evidence type="ECO:0000256" key="5">
    <source>
        <dbReference type="ARBA" id="ARBA00023002"/>
    </source>
</evidence>
<dbReference type="InterPro" id="IPR023080">
    <property type="entry name" value="DadA"/>
</dbReference>
<comment type="function">
    <text evidence="7">Oxidative deamination of D-amino acids.</text>
</comment>
<feature type="binding site" evidence="7">
    <location>
        <begin position="4"/>
        <end position="18"/>
    </location>
    <ligand>
        <name>FAD</name>
        <dbReference type="ChEBI" id="CHEBI:57692"/>
    </ligand>
</feature>
<comment type="cofactor">
    <cofactor evidence="1 7">
        <name>FAD</name>
        <dbReference type="ChEBI" id="CHEBI:57692"/>
    </cofactor>
</comment>
<dbReference type="PANTHER" id="PTHR13847">
    <property type="entry name" value="SARCOSINE DEHYDROGENASE-RELATED"/>
    <property type="match status" value="1"/>
</dbReference>
<sequence length="421" mass="46267">MMEVLVLGSGVVGLTSAWYLAQAGHDVTVVDRQPRGAEETSFANAGQISYGYSSPWAAPGIPQKALKWMLEKHAPLKIQPSLDPALLSWMGKMLLNCQLSRYQVNKSRMLAIANYSRECLKALNQTYSLDYQGRQRGTLQVFRDEKQLTAIEKDMQLLAQSGVRFELLNVAQCLTHEPGLAPVQEKLVGGLWLPDDETGDCYLFCQQLTELAKQQGVRFHFDCHIQQLVCEGKKIIGVQTDLGLLKADAYVVALGSYSTSLLKPLGIEIPVYPVKGYSLTLPIIDEKFAPQSTVMDETYKVALTRFSDRIRVAGTAELAGFDPAIPEARKATIEMVARDLFPHGGDFAKGQFWTGFRPMTPDGTPIIGATPYTNLYTNTGHGTLGWTMACGSASILADVLTHGESPLSRLGLDLFRYPKAS</sequence>
<dbReference type="Gene3D" id="3.30.9.10">
    <property type="entry name" value="D-Amino Acid Oxidase, subunit A, domain 2"/>
    <property type="match status" value="1"/>
</dbReference>
<evidence type="ECO:0000256" key="4">
    <source>
        <dbReference type="ARBA" id="ARBA00022827"/>
    </source>
</evidence>
<dbReference type="EMBL" id="QZRB01000020">
    <property type="protein sequence ID" value="MVD24338.1"/>
    <property type="molecule type" value="Genomic_DNA"/>
</dbReference>
<dbReference type="PANTHER" id="PTHR13847:SF280">
    <property type="entry name" value="D-AMINO ACID DEHYDROGENASE"/>
    <property type="match status" value="1"/>
</dbReference>
<organism evidence="9 10">
    <name type="scientific">Vibrio cholerae</name>
    <dbReference type="NCBI Taxonomy" id="666"/>
    <lineage>
        <taxon>Bacteria</taxon>
        <taxon>Pseudomonadati</taxon>
        <taxon>Pseudomonadota</taxon>
        <taxon>Gammaproteobacteria</taxon>
        <taxon>Vibrionales</taxon>
        <taxon>Vibrionaceae</taxon>
        <taxon>Vibrio</taxon>
    </lineage>
</organism>
<gene>
    <name evidence="7" type="primary">dadA</name>
    <name evidence="9" type="ORF">D6U24_13380</name>
</gene>
<evidence type="ECO:0000256" key="3">
    <source>
        <dbReference type="ARBA" id="ARBA00022630"/>
    </source>
</evidence>
<keyword evidence="4 7" id="KW-0274">FAD</keyword>
<dbReference type="Gene3D" id="3.50.50.60">
    <property type="entry name" value="FAD/NAD(P)-binding domain"/>
    <property type="match status" value="2"/>
</dbReference>
<proteinExistence type="inferred from homology"/>